<organism evidence="2 3">
    <name type="scientific">Anaerosphaera multitolerans</name>
    <dbReference type="NCBI Taxonomy" id="2487351"/>
    <lineage>
        <taxon>Bacteria</taxon>
        <taxon>Bacillati</taxon>
        <taxon>Bacillota</taxon>
        <taxon>Tissierellia</taxon>
        <taxon>Tissierellales</taxon>
        <taxon>Peptoniphilaceae</taxon>
        <taxon>Anaerosphaera</taxon>
    </lineage>
</organism>
<dbReference type="EMBL" id="RLIH01000003">
    <property type="protein sequence ID" value="RVU55364.1"/>
    <property type="molecule type" value="Genomic_DNA"/>
</dbReference>
<comment type="caution">
    <text evidence="2">The sequence shown here is derived from an EMBL/GenBank/DDBJ whole genome shotgun (WGS) entry which is preliminary data.</text>
</comment>
<evidence type="ECO:0000313" key="2">
    <source>
        <dbReference type="EMBL" id="RVU55364.1"/>
    </source>
</evidence>
<dbReference type="OrthoDB" id="384892at2"/>
<dbReference type="InterPro" id="IPR045504">
    <property type="entry name" value="DUF6487"/>
</dbReference>
<dbReference type="Pfam" id="PF20097">
    <property type="entry name" value="DUF6487"/>
    <property type="match status" value="1"/>
</dbReference>
<dbReference type="AlphaFoldDB" id="A0A437S930"/>
<proteinExistence type="predicted"/>
<name>A0A437S930_9FIRM</name>
<reference evidence="2 3" key="1">
    <citation type="submission" date="2018-11" db="EMBL/GenBank/DDBJ databases">
        <title>Genome sequencing and assembly of Anaerosphaera sp. nov., GS7-6-2.</title>
        <authorList>
            <person name="Rettenmaier R."/>
            <person name="Liebl W."/>
            <person name="Zverlov V."/>
        </authorList>
    </citation>
    <scope>NUCLEOTIDE SEQUENCE [LARGE SCALE GENOMIC DNA]</scope>
    <source>
        <strain evidence="2 3">GS7-6-2</strain>
    </source>
</reference>
<sequence length="86" mass="10379">MKCPICKNEMENGGIFAESLHVYWYEEREFKKNFLELKRRRNGVPIGKNNYLGSTTKIDNVYFCKKCNKAMGIFDIEQDYWRKNER</sequence>
<evidence type="ECO:0000313" key="3">
    <source>
        <dbReference type="Proteomes" id="UP000288812"/>
    </source>
</evidence>
<gene>
    <name evidence="2" type="ORF">EF514_03580</name>
</gene>
<evidence type="ECO:0000259" key="1">
    <source>
        <dbReference type="Pfam" id="PF20097"/>
    </source>
</evidence>
<protein>
    <recommendedName>
        <fullName evidence="1">DUF6487 domain-containing protein</fullName>
    </recommendedName>
</protein>
<feature type="domain" description="DUF6487" evidence="1">
    <location>
        <begin position="3"/>
        <end position="77"/>
    </location>
</feature>
<accession>A0A437S930</accession>
<dbReference type="Proteomes" id="UP000288812">
    <property type="component" value="Unassembled WGS sequence"/>
</dbReference>
<keyword evidence="3" id="KW-1185">Reference proteome</keyword>
<dbReference type="RefSeq" id="WP_127723906.1">
    <property type="nucleotide sequence ID" value="NZ_RLIH01000003.1"/>
</dbReference>